<accession>A0A7J0G539</accession>
<comment type="caution">
    <text evidence="1">The sequence shown here is derived from an EMBL/GenBank/DDBJ whole genome shotgun (WGS) entry which is preliminary data.</text>
</comment>
<reference evidence="1 2" key="1">
    <citation type="submission" date="2019-07" db="EMBL/GenBank/DDBJ databases">
        <title>De Novo Assembly of kiwifruit Actinidia rufa.</title>
        <authorList>
            <person name="Sugita-Konishi S."/>
            <person name="Sato K."/>
            <person name="Mori E."/>
            <person name="Abe Y."/>
            <person name="Kisaki G."/>
            <person name="Hamano K."/>
            <person name="Suezawa K."/>
            <person name="Otani M."/>
            <person name="Fukuda T."/>
            <person name="Manabe T."/>
            <person name="Gomi K."/>
            <person name="Tabuchi M."/>
            <person name="Akimitsu K."/>
            <person name="Kataoka I."/>
        </authorList>
    </citation>
    <scope>NUCLEOTIDE SEQUENCE [LARGE SCALE GENOMIC DNA]</scope>
    <source>
        <strain evidence="2">cv. Fuchu</strain>
    </source>
</reference>
<dbReference type="Proteomes" id="UP000585474">
    <property type="component" value="Unassembled WGS sequence"/>
</dbReference>
<name>A0A7J0G539_9ERIC</name>
<dbReference type="AlphaFoldDB" id="A0A7J0G539"/>
<proteinExistence type="predicted"/>
<keyword evidence="2" id="KW-1185">Reference proteome</keyword>
<evidence type="ECO:0000313" key="2">
    <source>
        <dbReference type="Proteomes" id="UP000585474"/>
    </source>
</evidence>
<dbReference type="EMBL" id="BJWL01000018">
    <property type="protein sequence ID" value="GFZ05908.1"/>
    <property type="molecule type" value="Genomic_DNA"/>
</dbReference>
<organism evidence="1 2">
    <name type="scientific">Actinidia rufa</name>
    <dbReference type="NCBI Taxonomy" id="165716"/>
    <lineage>
        <taxon>Eukaryota</taxon>
        <taxon>Viridiplantae</taxon>
        <taxon>Streptophyta</taxon>
        <taxon>Embryophyta</taxon>
        <taxon>Tracheophyta</taxon>
        <taxon>Spermatophyta</taxon>
        <taxon>Magnoliopsida</taxon>
        <taxon>eudicotyledons</taxon>
        <taxon>Gunneridae</taxon>
        <taxon>Pentapetalae</taxon>
        <taxon>asterids</taxon>
        <taxon>Ericales</taxon>
        <taxon>Actinidiaceae</taxon>
        <taxon>Actinidia</taxon>
    </lineage>
</organism>
<dbReference type="OrthoDB" id="10265409at2759"/>
<evidence type="ECO:0000313" key="1">
    <source>
        <dbReference type="EMBL" id="GFZ05908.1"/>
    </source>
</evidence>
<gene>
    <name evidence="1" type="ORF">Acr_18g0000780</name>
</gene>
<sequence>MQQSGKATSESAAACQKLKGDLKAVFNVLPEDTKQSLLLNPQRAALLQGT</sequence>
<protein>
    <submittedName>
        <fullName evidence="1">Uncharacterized protein</fullName>
    </submittedName>
</protein>